<gene>
    <name evidence="2" type="ORF">EUX98_g9720</name>
</gene>
<evidence type="ECO:0000313" key="2">
    <source>
        <dbReference type="EMBL" id="THH13489.1"/>
    </source>
</evidence>
<dbReference type="PANTHER" id="PTHR38048">
    <property type="entry name" value="EXPRESSED PROTEIN"/>
    <property type="match status" value="1"/>
</dbReference>
<name>A0A4S4LMW4_9APHY</name>
<dbReference type="OrthoDB" id="58416at2759"/>
<organism evidence="2 3">
    <name type="scientific">Antrodiella citrinella</name>
    <dbReference type="NCBI Taxonomy" id="2447956"/>
    <lineage>
        <taxon>Eukaryota</taxon>
        <taxon>Fungi</taxon>
        <taxon>Dikarya</taxon>
        <taxon>Basidiomycota</taxon>
        <taxon>Agaricomycotina</taxon>
        <taxon>Agaricomycetes</taxon>
        <taxon>Polyporales</taxon>
        <taxon>Steccherinaceae</taxon>
        <taxon>Antrodiella</taxon>
    </lineage>
</organism>
<feature type="domain" description="Hemerythrin-like" evidence="1">
    <location>
        <begin position="4"/>
        <end position="83"/>
    </location>
</feature>
<protein>
    <recommendedName>
        <fullName evidence="1">Hemerythrin-like domain-containing protein</fullName>
    </recommendedName>
</protein>
<evidence type="ECO:0000313" key="3">
    <source>
        <dbReference type="Proteomes" id="UP000308730"/>
    </source>
</evidence>
<dbReference type="PANTHER" id="PTHR38048:SF2">
    <property type="entry name" value="HEMERYTHRIN-LIKE DOMAIN-CONTAINING PROTEIN"/>
    <property type="match status" value="1"/>
</dbReference>
<dbReference type="Proteomes" id="UP000308730">
    <property type="component" value="Unassembled WGS sequence"/>
</dbReference>
<reference evidence="2 3" key="1">
    <citation type="submission" date="2019-02" db="EMBL/GenBank/DDBJ databases">
        <title>Genome sequencing of the rare red list fungi Antrodiella citrinella (Flaviporus citrinellus).</title>
        <authorList>
            <person name="Buettner E."/>
            <person name="Kellner H."/>
        </authorList>
    </citation>
    <scope>NUCLEOTIDE SEQUENCE [LARGE SCALE GENOMIC DNA]</scope>
    <source>
        <strain evidence="2 3">DSM 108506</strain>
    </source>
</reference>
<comment type="caution">
    <text evidence="2">The sequence shown here is derived from an EMBL/GenBank/DDBJ whole genome shotgun (WGS) entry which is preliminary data.</text>
</comment>
<keyword evidence="3" id="KW-1185">Reference proteome</keyword>
<dbReference type="InterPro" id="IPR053206">
    <property type="entry name" value="Dimeric_xanthone_biosynth"/>
</dbReference>
<dbReference type="EMBL" id="SGPM01001063">
    <property type="protein sequence ID" value="THH13489.1"/>
    <property type="molecule type" value="Genomic_DNA"/>
</dbReference>
<sequence>MAGAHAFIINALLDIYEKSPSIPEEKYDDFVGYALQWVAVLHHHHSWEEEHYYPMFTHKYDTSFIVAEHEGFSAALTEMEEYLISCLPSGAPHGYGKVAPIHEQQVFNASYLLSLIDKNLRASFLACKHHVSYLVMSLILIPPFFFIKLLQEVTYLHSDRLHESGFTEAEIRHIAAETNKYMMNMPMTTFLVYVTLLSPKGSDFPPAPSFVKRYVVPYVLYWPNRRLWQFAPKA</sequence>
<evidence type="ECO:0000259" key="1">
    <source>
        <dbReference type="Pfam" id="PF01814"/>
    </source>
</evidence>
<dbReference type="AlphaFoldDB" id="A0A4S4LMW4"/>
<accession>A0A4S4LMW4</accession>
<proteinExistence type="predicted"/>
<dbReference type="InterPro" id="IPR012312">
    <property type="entry name" value="Hemerythrin-like"/>
</dbReference>
<dbReference type="Pfam" id="PF01814">
    <property type="entry name" value="Hemerythrin"/>
    <property type="match status" value="1"/>
</dbReference>